<dbReference type="GO" id="GO:0016491">
    <property type="term" value="F:oxidoreductase activity"/>
    <property type="evidence" value="ECO:0007669"/>
    <property type="project" value="InterPro"/>
</dbReference>
<gene>
    <name evidence="2" type="ORF">PECM_007543</name>
</gene>
<dbReference type="PANTHER" id="PTHR13887">
    <property type="entry name" value="GLUTATHIONE S-TRANSFERASE KAPPA"/>
    <property type="match status" value="1"/>
</dbReference>
<proteinExistence type="predicted"/>
<dbReference type="SUPFAM" id="SSF52833">
    <property type="entry name" value="Thioredoxin-like"/>
    <property type="match status" value="1"/>
</dbReference>
<accession>A0A8J8WBB9</accession>
<name>A0A8J8WBB9_9EURO</name>
<evidence type="ECO:0000259" key="1">
    <source>
        <dbReference type="Pfam" id="PF01323"/>
    </source>
</evidence>
<protein>
    <recommendedName>
        <fullName evidence="1">DSBA-like thioredoxin domain-containing protein</fullName>
    </recommendedName>
</protein>
<dbReference type="InterPro" id="IPR036249">
    <property type="entry name" value="Thioredoxin-like_sf"/>
</dbReference>
<evidence type="ECO:0000313" key="2">
    <source>
        <dbReference type="EMBL" id="KAF7719251.1"/>
    </source>
</evidence>
<dbReference type="CDD" id="cd03024">
    <property type="entry name" value="DsbA_FrnE"/>
    <property type="match status" value="1"/>
</dbReference>
<organism evidence="2 3">
    <name type="scientific">Penicillium ucsense</name>
    <dbReference type="NCBI Taxonomy" id="2839758"/>
    <lineage>
        <taxon>Eukaryota</taxon>
        <taxon>Fungi</taxon>
        <taxon>Dikarya</taxon>
        <taxon>Ascomycota</taxon>
        <taxon>Pezizomycotina</taxon>
        <taxon>Eurotiomycetes</taxon>
        <taxon>Eurotiomycetidae</taxon>
        <taxon>Eurotiales</taxon>
        <taxon>Aspergillaceae</taxon>
        <taxon>Penicillium</taxon>
    </lineage>
</organism>
<dbReference type="EMBL" id="WIWV01000007">
    <property type="protein sequence ID" value="KAF7719251.1"/>
    <property type="molecule type" value="Genomic_DNA"/>
</dbReference>
<dbReference type="InterPro" id="IPR001853">
    <property type="entry name" value="DSBA-like_thioredoxin_dom"/>
</dbReference>
<reference evidence="2" key="1">
    <citation type="journal article" date="2020" name="Front. Microbiol.">
        <title>Gene regulatory networks of Penicillium echinulatum 2HH and Penicillium oxalicum 114-2 inferred by a computational biology approach.</title>
        <authorList>
            <person name="Lenz A.R."/>
            <person name="Galan-Vasquez E."/>
            <person name="Balbinot E."/>
            <person name="De Abreu F.P."/>
            <person name="De Oliveira N.S."/>
            <person name="Da Rosa L.O."/>
            <person name="De Avila E Silva S."/>
            <person name="Camassola M."/>
            <person name="Dillon A.J.P."/>
            <person name="Perez-Rueda E."/>
        </authorList>
    </citation>
    <scope>NUCLEOTIDE SEQUENCE</scope>
    <source>
        <strain evidence="2">S1M29</strain>
    </source>
</reference>
<dbReference type="OrthoDB" id="1930760at2759"/>
<keyword evidence="3" id="KW-1185">Reference proteome</keyword>
<feature type="domain" description="DSBA-like thioredoxin" evidence="1">
    <location>
        <begin position="6"/>
        <end position="116"/>
    </location>
</feature>
<feature type="domain" description="DSBA-like thioredoxin" evidence="1">
    <location>
        <begin position="141"/>
        <end position="230"/>
    </location>
</feature>
<dbReference type="Pfam" id="PF01323">
    <property type="entry name" value="DSBA"/>
    <property type="match status" value="2"/>
</dbReference>
<dbReference type="PANTHER" id="PTHR13887:SF41">
    <property type="entry name" value="THIOREDOXIN SUPERFAMILY PROTEIN"/>
    <property type="match status" value="1"/>
</dbReference>
<dbReference type="Gene3D" id="3.40.30.10">
    <property type="entry name" value="Glutaredoxin"/>
    <property type="match status" value="1"/>
</dbReference>
<dbReference type="Proteomes" id="UP000631181">
    <property type="component" value="Unassembled WGS sequence"/>
</dbReference>
<dbReference type="AlphaFoldDB" id="A0A8J8WBB9"/>
<evidence type="ECO:0000313" key="3">
    <source>
        <dbReference type="Proteomes" id="UP000631181"/>
    </source>
</evidence>
<sequence>MTNFNIQIISDTICPWCYVGYRRLSRAILAHQGQHPTDTFTLDWHAFYLNPSSPEYPGVNKAQAYGLKFGHERTAAIFARLAAVGEGEGIKFNFGGNTGKTRDSHRLLWYAGQLEHAKRGTETETRTGTGTEGATAVIGGVQSRVAEKLFRAYFEDEKNITDPAVLLEAGVEAGLDEGAVKKLLGSDEGGAQVDAEAKMASMRLVTGVPYFTIQGKYAVEGADAPETFLEVFERVKEDEKA</sequence>
<comment type="caution">
    <text evidence="2">The sequence shown here is derived from an EMBL/GenBank/DDBJ whole genome shotgun (WGS) entry which is preliminary data.</text>
</comment>